<dbReference type="Proteomes" id="UP000785679">
    <property type="component" value="Unassembled WGS sequence"/>
</dbReference>
<dbReference type="EMBL" id="RRYP01002854">
    <property type="protein sequence ID" value="TNV84366.1"/>
    <property type="molecule type" value="Genomic_DNA"/>
</dbReference>
<gene>
    <name evidence="2" type="ORF">FGO68_gene3024</name>
</gene>
<protein>
    <submittedName>
        <fullName evidence="2">Uncharacterized protein</fullName>
    </submittedName>
</protein>
<keyword evidence="3" id="KW-1185">Reference proteome</keyword>
<evidence type="ECO:0000313" key="3">
    <source>
        <dbReference type="Proteomes" id="UP000785679"/>
    </source>
</evidence>
<evidence type="ECO:0000313" key="2">
    <source>
        <dbReference type="EMBL" id="TNV84366.1"/>
    </source>
</evidence>
<evidence type="ECO:0000256" key="1">
    <source>
        <dbReference type="SAM" id="SignalP"/>
    </source>
</evidence>
<sequence>MSIALFVLNRYFKVVLQLLYTQEPPCCIHQQGGLYIQGFTGFVQRASEAGLYTRCGLFFIYYVQVSG</sequence>
<organism evidence="2 3">
    <name type="scientific">Halteria grandinella</name>
    <dbReference type="NCBI Taxonomy" id="5974"/>
    <lineage>
        <taxon>Eukaryota</taxon>
        <taxon>Sar</taxon>
        <taxon>Alveolata</taxon>
        <taxon>Ciliophora</taxon>
        <taxon>Intramacronucleata</taxon>
        <taxon>Spirotrichea</taxon>
        <taxon>Stichotrichia</taxon>
        <taxon>Sporadotrichida</taxon>
        <taxon>Halteriidae</taxon>
        <taxon>Halteria</taxon>
    </lineage>
</organism>
<reference evidence="2" key="1">
    <citation type="submission" date="2019-06" db="EMBL/GenBank/DDBJ databases">
        <authorList>
            <person name="Zheng W."/>
        </authorList>
    </citation>
    <scope>NUCLEOTIDE SEQUENCE</scope>
    <source>
        <strain evidence="2">QDHG01</strain>
    </source>
</reference>
<accession>A0A8J8T7J5</accession>
<feature type="signal peptide" evidence="1">
    <location>
        <begin position="1"/>
        <end position="17"/>
    </location>
</feature>
<feature type="chain" id="PRO_5035238745" evidence="1">
    <location>
        <begin position="18"/>
        <end position="67"/>
    </location>
</feature>
<name>A0A8J8T7J5_HALGN</name>
<keyword evidence="1" id="KW-0732">Signal</keyword>
<proteinExistence type="predicted"/>
<dbReference type="AlphaFoldDB" id="A0A8J8T7J5"/>
<comment type="caution">
    <text evidence="2">The sequence shown here is derived from an EMBL/GenBank/DDBJ whole genome shotgun (WGS) entry which is preliminary data.</text>
</comment>